<name>A0A4U5PIQ5_STECR</name>
<protein>
    <submittedName>
        <fullName evidence="1">Uncharacterized protein</fullName>
    </submittedName>
</protein>
<comment type="caution">
    <text evidence="1">The sequence shown here is derived from an EMBL/GenBank/DDBJ whole genome shotgun (WGS) entry which is preliminary data.</text>
</comment>
<gene>
    <name evidence="1" type="ORF">L596_010465</name>
</gene>
<proteinExistence type="predicted"/>
<evidence type="ECO:0000313" key="1">
    <source>
        <dbReference type="EMBL" id="TKR96450.1"/>
    </source>
</evidence>
<keyword evidence="2" id="KW-1185">Reference proteome</keyword>
<reference evidence="1 2" key="1">
    <citation type="journal article" date="2015" name="Genome Biol.">
        <title>Comparative genomics of Steinernema reveals deeply conserved gene regulatory networks.</title>
        <authorList>
            <person name="Dillman A.R."/>
            <person name="Macchietto M."/>
            <person name="Porter C.F."/>
            <person name="Rogers A."/>
            <person name="Williams B."/>
            <person name="Antoshechkin I."/>
            <person name="Lee M.M."/>
            <person name="Goodwin Z."/>
            <person name="Lu X."/>
            <person name="Lewis E.E."/>
            <person name="Goodrich-Blair H."/>
            <person name="Stock S.P."/>
            <person name="Adams B.J."/>
            <person name="Sternberg P.W."/>
            <person name="Mortazavi A."/>
        </authorList>
    </citation>
    <scope>NUCLEOTIDE SEQUENCE [LARGE SCALE GENOMIC DNA]</scope>
    <source>
        <strain evidence="1 2">ALL</strain>
    </source>
</reference>
<dbReference type="EMBL" id="AZBU02000002">
    <property type="protein sequence ID" value="TKR96450.1"/>
    <property type="molecule type" value="Genomic_DNA"/>
</dbReference>
<evidence type="ECO:0000313" key="2">
    <source>
        <dbReference type="Proteomes" id="UP000298663"/>
    </source>
</evidence>
<dbReference type="Proteomes" id="UP000298663">
    <property type="component" value="Unassembled WGS sequence"/>
</dbReference>
<organism evidence="1 2">
    <name type="scientific">Steinernema carpocapsae</name>
    <name type="common">Entomopathogenic nematode</name>
    <dbReference type="NCBI Taxonomy" id="34508"/>
    <lineage>
        <taxon>Eukaryota</taxon>
        <taxon>Metazoa</taxon>
        <taxon>Ecdysozoa</taxon>
        <taxon>Nematoda</taxon>
        <taxon>Chromadorea</taxon>
        <taxon>Rhabditida</taxon>
        <taxon>Tylenchina</taxon>
        <taxon>Panagrolaimomorpha</taxon>
        <taxon>Strongyloidoidea</taxon>
        <taxon>Steinernematidae</taxon>
        <taxon>Steinernema</taxon>
    </lineage>
</organism>
<sequence length="376" mass="44510">MLCQSLQWSCIACASFEGVGVKCNLTLTAYLKTCQCNFSKMRNRLSRIFSFFSCVFSKKSSKKVNWALLPTDIICDYWDSSEHSTEEELRFIAQMKLLNGRWYEAYKSHVKGTTHRFEPKLVNLPQEIISHFWQLMAFHTKYEEPDLVQQLENLSQRWKILYEHEINRTMKTSDANEMNHFQDGLPYRILQLYSYNKSITKKSDLRNFFRSLPTMFTEMHLFISGSTESTRIEAFIIKQLTGPWLRKLKIWYLDSNVNIDKELLAFCTSPKFFSFVDYRHCPMSADITVQIARKWETEDYGDYTQNRQIEVKYKSREAEKYATEMELTEVNDVFEGKVYYRQTYQNIQSQTLHLVSWVTVSNSNSTTIVKKELCTM</sequence>
<dbReference type="AlphaFoldDB" id="A0A4U5PIQ5"/>
<reference evidence="1 2" key="2">
    <citation type="journal article" date="2019" name="G3 (Bethesda)">
        <title>Hybrid Assembly of the Genome of the Entomopathogenic Nematode Steinernema carpocapsae Identifies the X-Chromosome.</title>
        <authorList>
            <person name="Serra L."/>
            <person name="Macchietto M."/>
            <person name="Macias-Munoz A."/>
            <person name="McGill C.J."/>
            <person name="Rodriguez I.M."/>
            <person name="Rodriguez B."/>
            <person name="Murad R."/>
            <person name="Mortazavi A."/>
        </authorList>
    </citation>
    <scope>NUCLEOTIDE SEQUENCE [LARGE SCALE GENOMIC DNA]</scope>
    <source>
        <strain evidence="1 2">ALL</strain>
    </source>
</reference>
<accession>A0A4U5PIQ5</accession>